<protein>
    <recommendedName>
        <fullName evidence="6">DUF890 domain-containing protein</fullName>
    </recommendedName>
</protein>
<dbReference type="InterPro" id="IPR010286">
    <property type="entry name" value="METTL16/RlmF"/>
</dbReference>
<feature type="compositionally biased region" description="Basic and acidic residues" evidence="3">
    <location>
        <begin position="1"/>
        <end position="12"/>
    </location>
</feature>
<evidence type="ECO:0000313" key="5">
    <source>
        <dbReference type="Proteomes" id="UP000019374"/>
    </source>
</evidence>
<dbReference type="GO" id="GO:0005634">
    <property type="term" value="C:nucleus"/>
    <property type="evidence" value="ECO:0007669"/>
    <property type="project" value="TreeGrafter"/>
</dbReference>
<keyword evidence="1" id="KW-0489">Methyltransferase</keyword>
<dbReference type="Gene3D" id="3.40.50.150">
    <property type="entry name" value="Vaccinia Virus protein VP39"/>
    <property type="match status" value="1"/>
</dbReference>
<dbReference type="HOGENOM" id="CLU_027534_0_1_1"/>
<dbReference type="PANTHER" id="PTHR13393:SF0">
    <property type="entry name" value="RNA N6-ADENOSINE-METHYLTRANSFERASE METTL16"/>
    <property type="match status" value="1"/>
</dbReference>
<proteinExistence type="predicted"/>
<name>T5ABD5_OPHSC</name>
<gene>
    <name evidence="4" type="ORF">OCS_04562</name>
</gene>
<dbReference type="OrthoDB" id="514248at2759"/>
<evidence type="ECO:0000256" key="3">
    <source>
        <dbReference type="SAM" id="MobiDB-lite"/>
    </source>
</evidence>
<feature type="region of interest" description="Disordered" evidence="3">
    <location>
        <begin position="1"/>
        <end position="33"/>
    </location>
</feature>
<evidence type="ECO:0000313" key="4">
    <source>
        <dbReference type="EMBL" id="EQK99720.1"/>
    </source>
</evidence>
<dbReference type="SUPFAM" id="SSF53335">
    <property type="entry name" value="S-adenosyl-L-methionine-dependent methyltransferases"/>
    <property type="match status" value="1"/>
</dbReference>
<accession>T5ABD5</accession>
<dbReference type="InterPro" id="IPR029063">
    <property type="entry name" value="SAM-dependent_MTases_sf"/>
</dbReference>
<dbReference type="Proteomes" id="UP000019374">
    <property type="component" value="Unassembled WGS sequence"/>
</dbReference>
<dbReference type="GO" id="GO:0008168">
    <property type="term" value="F:methyltransferase activity"/>
    <property type="evidence" value="ECO:0007669"/>
    <property type="project" value="UniProtKB-KW"/>
</dbReference>
<dbReference type="PANTHER" id="PTHR13393">
    <property type="entry name" value="SAM-DEPENDENT METHYLTRANSFERASE"/>
    <property type="match status" value="1"/>
</dbReference>
<dbReference type="eggNOG" id="KOG2912">
    <property type="taxonomic scope" value="Eukaryota"/>
</dbReference>
<keyword evidence="2" id="KW-0808">Transferase</keyword>
<evidence type="ECO:0000256" key="2">
    <source>
        <dbReference type="ARBA" id="ARBA00022679"/>
    </source>
</evidence>
<dbReference type="Pfam" id="PF05971">
    <property type="entry name" value="Methyltransf_10"/>
    <property type="match status" value="1"/>
</dbReference>
<evidence type="ECO:0008006" key="6">
    <source>
        <dbReference type="Google" id="ProtNLM"/>
    </source>
</evidence>
<dbReference type="GO" id="GO:0070475">
    <property type="term" value="P:rRNA base methylation"/>
    <property type="evidence" value="ECO:0007669"/>
    <property type="project" value="TreeGrafter"/>
</dbReference>
<dbReference type="AlphaFoldDB" id="T5ABD5"/>
<evidence type="ECO:0000256" key="1">
    <source>
        <dbReference type="ARBA" id="ARBA00022603"/>
    </source>
</evidence>
<dbReference type="EMBL" id="KE653191">
    <property type="protein sequence ID" value="EQK99720.1"/>
    <property type="molecule type" value="Genomic_DNA"/>
</dbReference>
<sequence>MAPKRKASEASPRDSSSGVAVFQSAADSSELPGTRDGRFKELYAKAPDFKRLARCDADFAAVCLYRTKGRELDFDDPASVVQLTKTLLKLDFGLAMELPENRLCPPVPNRHNYILWLKGLLDTSSYAPPGRNLVGLDIGTGASCIYPLLGCVQRPWSFVATDMDAESLRWARRNVELNGLGHRIKVVDRGPEDALIPLDDLGLDSIAFTMTNPPFYESEDALLQSAKRKSRRPYTACTGSLSEMVVEGGEVAFVNRILDESLVLRGRVQWYTSMLGFLSSVAALVDRLRDRGIQNYAITEFVQGNKTRRWAVAWSFGPMRPSEDVARGTKAASCKLNLLPAATEAEVAKFPMPDSIGTVADKLSGAIAALDLISWDWDSQALAGTGRAPDKVWARAWRRKKKREAETRTIESQGPNPDLEPTCALGFHVRIHVALQHVSVKCRWLEGSDPVAFESFQGFLQAATRSAVSSTQSNPQPG</sequence>
<organism evidence="4 5">
    <name type="scientific">Ophiocordyceps sinensis (strain Co18 / CGMCC 3.14243)</name>
    <name type="common">Yarsagumba caterpillar fungus</name>
    <name type="synonym">Hirsutella sinensis</name>
    <dbReference type="NCBI Taxonomy" id="911162"/>
    <lineage>
        <taxon>Eukaryota</taxon>
        <taxon>Fungi</taxon>
        <taxon>Dikarya</taxon>
        <taxon>Ascomycota</taxon>
        <taxon>Pezizomycotina</taxon>
        <taxon>Sordariomycetes</taxon>
        <taxon>Hypocreomycetidae</taxon>
        <taxon>Hypocreales</taxon>
        <taxon>Ophiocordycipitaceae</taxon>
        <taxon>Ophiocordyceps</taxon>
    </lineage>
</organism>
<reference evidence="4 5" key="1">
    <citation type="journal article" date="2013" name="Chin. Sci. Bull.">
        <title>Genome survey uncovers the secrets of sex and lifestyle in caterpillar fungus.</title>
        <authorList>
            <person name="Hu X."/>
            <person name="Zhang Y."/>
            <person name="Xiao G."/>
            <person name="Zheng P."/>
            <person name="Xia Y."/>
            <person name="Zhang X."/>
            <person name="St Leger R.J."/>
            <person name="Liu X."/>
            <person name="Wang C."/>
        </authorList>
    </citation>
    <scope>NUCLEOTIDE SEQUENCE [LARGE SCALE GENOMIC DNA]</scope>
    <source>
        <strain evidence="5">Co18 / CGMCC 3.14243</strain>
        <tissue evidence="4">Fruit-body</tissue>
    </source>
</reference>